<name>A0A183NNF3_9TREM</name>
<sequence>MQNPNSILNLVLIGFHHRKGSVVELVYPSLSCDSSDPTHLPYPWRHLPALAIADGAHNYTKDCTYFSLPSIEKKGDSVFGIACYRQADSAVSWCHHLETSTSVAWTCTMNVSPVNFILGIISQRRNTLGKAER</sequence>
<protein>
    <submittedName>
        <fullName evidence="1">Uncharacterized protein</fullName>
    </submittedName>
</protein>
<dbReference type="GO" id="GO:0005737">
    <property type="term" value="C:cytoplasm"/>
    <property type="evidence" value="ECO:0007669"/>
    <property type="project" value="TreeGrafter"/>
</dbReference>
<dbReference type="PANTHER" id="PTHR31017">
    <property type="entry name" value="LATE SECRETORY PATHWAY PROTEIN AVL9-RELATED"/>
    <property type="match status" value="1"/>
</dbReference>
<gene>
    <name evidence="1" type="ORF">SMTD_LOCUS3639</name>
</gene>
<dbReference type="EMBL" id="UZAL01007143">
    <property type="protein sequence ID" value="VDO97602.1"/>
    <property type="molecule type" value="Genomic_DNA"/>
</dbReference>
<evidence type="ECO:0000313" key="2">
    <source>
        <dbReference type="Proteomes" id="UP000269396"/>
    </source>
</evidence>
<proteinExistence type="predicted"/>
<accession>A0A183NNF3</accession>
<dbReference type="InterPro" id="IPR018307">
    <property type="entry name" value="ABL9/DENND6_dom"/>
</dbReference>
<dbReference type="Pfam" id="PF09794">
    <property type="entry name" value="Avl9"/>
    <property type="match status" value="1"/>
</dbReference>
<reference evidence="1 2" key="1">
    <citation type="submission" date="2018-11" db="EMBL/GenBank/DDBJ databases">
        <authorList>
            <consortium name="Pathogen Informatics"/>
        </authorList>
    </citation>
    <scope>NUCLEOTIDE SEQUENCE [LARGE SCALE GENOMIC DNA]</scope>
    <source>
        <strain>Denwood</strain>
        <strain evidence="2">Zambia</strain>
    </source>
</reference>
<evidence type="ECO:0000313" key="1">
    <source>
        <dbReference type="EMBL" id="VDO97602.1"/>
    </source>
</evidence>
<dbReference type="InterPro" id="IPR051731">
    <property type="entry name" value="DENND11/AVL9_GEFs"/>
</dbReference>
<dbReference type="PANTHER" id="PTHR31017:SF1">
    <property type="entry name" value="LATE SECRETORY PATHWAY PROTEIN AVL9 HOMOLOG"/>
    <property type="match status" value="1"/>
</dbReference>
<keyword evidence="2" id="KW-1185">Reference proteome</keyword>
<organism evidence="1 2">
    <name type="scientific">Schistosoma mattheei</name>
    <dbReference type="NCBI Taxonomy" id="31246"/>
    <lineage>
        <taxon>Eukaryota</taxon>
        <taxon>Metazoa</taxon>
        <taxon>Spiralia</taxon>
        <taxon>Lophotrochozoa</taxon>
        <taxon>Platyhelminthes</taxon>
        <taxon>Trematoda</taxon>
        <taxon>Digenea</taxon>
        <taxon>Strigeidida</taxon>
        <taxon>Schistosomatoidea</taxon>
        <taxon>Schistosomatidae</taxon>
        <taxon>Schistosoma</taxon>
    </lineage>
</organism>
<dbReference type="AlphaFoldDB" id="A0A183NNF3"/>
<dbReference type="Proteomes" id="UP000269396">
    <property type="component" value="Unassembled WGS sequence"/>
</dbReference>